<dbReference type="Proteomes" id="UP000324194">
    <property type="component" value="Chromosome 1"/>
</dbReference>
<reference evidence="2 3" key="1">
    <citation type="submission" date="2019-08" db="EMBL/GenBank/DDBJ databases">
        <authorList>
            <person name="Guy L."/>
        </authorList>
    </citation>
    <scope>NUCLEOTIDE SEQUENCE [LARGE SCALE GENOMIC DNA]</scope>
    <source>
        <strain evidence="2 3">SGT-108</strain>
    </source>
</reference>
<evidence type="ECO:0000256" key="1">
    <source>
        <dbReference type="SAM" id="MobiDB-lite"/>
    </source>
</evidence>
<gene>
    <name evidence="2" type="ORF">AQUSIP_08710</name>
</gene>
<organism evidence="2 3">
    <name type="scientific">Aquicella siphonis</name>
    <dbReference type="NCBI Taxonomy" id="254247"/>
    <lineage>
        <taxon>Bacteria</taxon>
        <taxon>Pseudomonadati</taxon>
        <taxon>Pseudomonadota</taxon>
        <taxon>Gammaproteobacteria</taxon>
        <taxon>Legionellales</taxon>
        <taxon>Coxiellaceae</taxon>
        <taxon>Aquicella</taxon>
    </lineage>
</organism>
<name>A0A5E4PGY9_9COXI</name>
<evidence type="ECO:0000313" key="3">
    <source>
        <dbReference type="Proteomes" id="UP000324194"/>
    </source>
</evidence>
<proteinExistence type="predicted"/>
<evidence type="ECO:0000313" key="2">
    <source>
        <dbReference type="EMBL" id="VVC75581.1"/>
    </source>
</evidence>
<feature type="region of interest" description="Disordered" evidence="1">
    <location>
        <begin position="360"/>
        <end position="381"/>
    </location>
</feature>
<accession>A0A5E4PGY9</accession>
<dbReference type="EMBL" id="LR699119">
    <property type="protein sequence ID" value="VVC75581.1"/>
    <property type="molecule type" value="Genomic_DNA"/>
</dbReference>
<dbReference type="KEGG" id="asip:AQUSIP_08710"/>
<dbReference type="AlphaFoldDB" id="A0A5E4PGY9"/>
<sequence>MSLPRVIQYDAQSSPRRKIHFPVGGERAAEFAGVNPLTFAPITHMTRFSGRDMYFSDVYYYKGYPVVFGYVEEGDQLQPRLFYFSKSHAVWRVAPAVEGKFGKAYEEFSCDLPPLLNLAMMQTFQDDVNASRFAEMKNIEAFVDAFTCPFPGRHTERPREFDSETAMPNQGIFEIDVRDRTIGYLKNNRQHVPTRVEADDLPDLDSGVDFSLKTRNPFYERYLISGNLTVCSCLSFNGNYRYLFAEGRDQDGQLMRFLLTAAPEPPGMNSFGVAAKQAYLGYAHVTPLMRLGEWRRYAGVEGEIIEHARGRGLSTEFYLNVAGYAAALPINDLLQHPEKIRTLRSDGTLDVLQPEKKLARENVRSAPASSSEGWSDEEPELPDARLEDLIDSMSGAAASLKERKARAVVAVAEYLKMTNRLDDLLALLNRLKSDERCQFLRKERHFFRAETFANTATWNKIVGMIKEKAFAMVKAKSALSADEIAQAFSLFDEQRGRTTTSVTRYHEDFEQLLRDRSHAILSRAPKT</sequence>
<dbReference type="RefSeq" id="WP_148338877.1">
    <property type="nucleotide sequence ID" value="NZ_LR699119.1"/>
</dbReference>
<keyword evidence="3" id="KW-1185">Reference proteome</keyword>
<protein>
    <submittedName>
        <fullName evidence="2">Uncharacterized protein</fullName>
    </submittedName>
</protein>